<gene>
    <name evidence="3" type="ORF">BACPLE_03380</name>
</gene>
<proteinExistence type="predicted"/>
<dbReference type="HOGENOM" id="CLU_037401_0_0_10"/>
<dbReference type="NCBIfam" id="NF038041">
    <property type="entry name" value="fim_Mfa1_fam"/>
    <property type="match status" value="1"/>
</dbReference>
<dbReference type="Gene3D" id="2.60.40.3690">
    <property type="match status" value="2"/>
</dbReference>
<reference evidence="3 4" key="2">
    <citation type="submission" date="2008-08" db="EMBL/GenBank/DDBJ databases">
        <authorList>
            <person name="Fulton L."/>
            <person name="Clifton S."/>
            <person name="Fulton B."/>
            <person name="Xu J."/>
            <person name="Minx P."/>
            <person name="Pepin K.H."/>
            <person name="Johnson M."/>
            <person name="Thiruvilangam P."/>
            <person name="Bhonagiri V."/>
            <person name="Nash W.E."/>
            <person name="Mardis E.R."/>
            <person name="Wilson R.K."/>
        </authorList>
    </citation>
    <scope>NUCLEOTIDE SEQUENCE [LARGE SCALE GENOMIC DNA]</scope>
    <source>
        <strain evidence="4">DSM 17135 / JCM 12973 / M2</strain>
    </source>
</reference>
<dbReference type="eggNOG" id="ENOG5032R01">
    <property type="taxonomic scope" value="Bacteria"/>
</dbReference>
<organism evidence="3 4">
    <name type="scientific">Phocaeicola plebeius (strain DSM 17135 / JCM 12973 / CCUG 54634 / M2)</name>
    <name type="common">Bacteroides plebeius</name>
    <dbReference type="NCBI Taxonomy" id="484018"/>
    <lineage>
        <taxon>Bacteria</taxon>
        <taxon>Pseudomonadati</taxon>
        <taxon>Bacteroidota</taxon>
        <taxon>Bacteroidia</taxon>
        <taxon>Bacteroidales</taxon>
        <taxon>Bacteroidaceae</taxon>
        <taxon>Phocaeicola</taxon>
    </lineage>
</organism>
<dbReference type="Proteomes" id="UP000003452">
    <property type="component" value="Unassembled WGS sequence"/>
</dbReference>
<evidence type="ECO:0000256" key="1">
    <source>
        <dbReference type="SAM" id="MobiDB-lite"/>
    </source>
</evidence>
<accession>B5D2Z0</accession>
<reference evidence="3 4" key="1">
    <citation type="submission" date="2008-08" db="EMBL/GenBank/DDBJ databases">
        <title>Draft genome sequence of Bacteroides plebeius (DSM 17135).</title>
        <authorList>
            <person name="Sudarsanam P."/>
            <person name="Ley R."/>
            <person name="Guruge J."/>
            <person name="Turnbaugh P.J."/>
            <person name="Mahowald M."/>
            <person name="Liep D."/>
            <person name="Gordon J."/>
        </authorList>
    </citation>
    <scope>NUCLEOTIDE SEQUENCE [LARGE SCALE GENOMIC DNA]</scope>
    <source>
        <strain evidence="4">DSM 17135 / JCM 12973 / M2</strain>
    </source>
</reference>
<dbReference type="InterPro" id="IPR029140">
    <property type="entry name" value="Mfa1_C"/>
</dbReference>
<dbReference type="Pfam" id="PF15495">
    <property type="entry name" value="Fimbrillin_C"/>
    <property type="match status" value="1"/>
</dbReference>
<dbReference type="AlphaFoldDB" id="B5D2Z0"/>
<dbReference type="InterPro" id="IPR047786">
    <property type="entry name" value="Mfa1_fim"/>
</dbReference>
<evidence type="ECO:0000259" key="2">
    <source>
        <dbReference type="Pfam" id="PF15495"/>
    </source>
</evidence>
<feature type="region of interest" description="Disordered" evidence="1">
    <location>
        <begin position="1"/>
        <end position="21"/>
    </location>
</feature>
<comment type="caution">
    <text evidence="3">The sequence shown here is derived from an EMBL/GenBank/DDBJ whole genome shotgun (WGS) entry which is preliminary data.</text>
</comment>
<dbReference type="EMBL" id="ABQC02000024">
    <property type="protein sequence ID" value="EDY93940.1"/>
    <property type="molecule type" value="Genomic_DNA"/>
</dbReference>
<protein>
    <recommendedName>
        <fullName evidence="2">Minor fimbrium subunit Mfa1 C-terminal domain-containing protein</fullName>
    </recommendedName>
</protein>
<name>B5D2Z0_PHOPM</name>
<dbReference type="GO" id="GO:0009418">
    <property type="term" value="C:pilus shaft"/>
    <property type="evidence" value="ECO:0007669"/>
    <property type="project" value="InterPro"/>
</dbReference>
<dbReference type="OrthoDB" id="1010993at2"/>
<feature type="compositionally biased region" description="Polar residues" evidence="1">
    <location>
        <begin position="9"/>
        <end position="21"/>
    </location>
</feature>
<evidence type="ECO:0000313" key="4">
    <source>
        <dbReference type="Proteomes" id="UP000003452"/>
    </source>
</evidence>
<dbReference type="Gene3D" id="2.60.40.2580">
    <property type="match status" value="1"/>
</dbReference>
<feature type="domain" description="Minor fimbrium subunit Mfa1 C-terminal" evidence="2">
    <location>
        <begin position="482"/>
        <end position="576"/>
    </location>
</feature>
<evidence type="ECO:0000313" key="3">
    <source>
        <dbReference type="EMBL" id="EDY93940.1"/>
    </source>
</evidence>
<sequence length="580" mass="62159">MFSACNDDLGNSGNENGDTSSSGSGYVKIAINLPTTSGSSSRANDNFDGGLPAEYKVNDLILALFYGTDETSATCKWAKNLTNSLDFSTPGTATDNVTTRSDYMISDVPKPGTDQNVYALAIVNNSGYFGVSGADLTYGVAGTLAKFTGKLTDLFANASVTDLSKIASTDNGGNFMMTNAPISDKVTVTSGTAGWDPQITTLVKLDVYDDEPSAESATPNPIYVERVAAKVNVKINSSNNILTVGDDGTDPGATVEFGGWVLQNTNKKNYLVRNVVGTGTPAAWNEWIGYFNTGATDGGYNRFVGKVVGPYRTYWGIDPNYNTVLADEALVENFNIWTNVSASIPWINPANNGTQLGSEPVAYCAENTTAAKVMQHDQLTGVLLKATFIPSGSQKGDNFFICNDVSSIYKEAQIIQAFTVALHNAGLGLASGETLKLKDGAKAATIKDVAGLQAVFEITGGATGLSEERAEAILAEYNPIKFYEGGVTYYYSSLIKHFGDEYTPKGKEIVSLDDYTDNDHLGRWGVVRNNWYELVINSVDGPGEPEIPDLPKDPADKEHRYINCTINILSWAKRSQGVDL</sequence>